<proteinExistence type="predicted"/>
<evidence type="ECO:0000313" key="4">
    <source>
        <dbReference type="EMBL" id="KAF4676018.1"/>
    </source>
</evidence>
<evidence type="ECO:0000256" key="2">
    <source>
        <dbReference type="SAM" id="MobiDB-lite"/>
    </source>
</evidence>
<dbReference type="InterPro" id="IPR031121">
    <property type="entry name" value="RIK/BLOM7"/>
</dbReference>
<feature type="region of interest" description="Disordered" evidence="2">
    <location>
        <begin position="388"/>
        <end position="409"/>
    </location>
</feature>
<dbReference type="Gene3D" id="1.20.120.1910">
    <property type="entry name" value="Cysteine-tRNA ligase, C-terminal anti-codon recognition domain"/>
    <property type="match status" value="1"/>
</dbReference>
<name>A0A7J6MWM1_PERCH</name>
<dbReference type="InterPro" id="IPR047889">
    <property type="entry name" value="KHDC4_KH-I_second"/>
</dbReference>
<dbReference type="AlphaFoldDB" id="A0A7J6MWM1"/>
<dbReference type="InterPro" id="IPR012677">
    <property type="entry name" value="Nucleotide-bd_a/b_plait_sf"/>
</dbReference>
<dbReference type="Pfam" id="PF22675">
    <property type="entry name" value="KH-I_KHDC4-BBP"/>
    <property type="match status" value="1"/>
</dbReference>
<dbReference type="EMBL" id="JAAPAO010000039">
    <property type="protein sequence ID" value="KAF4676018.1"/>
    <property type="molecule type" value="Genomic_DNA"/>
</dbReference>
<reference evidence="4 5" key="1">
    <citation type="submission" date="2020-04" db="EMBL/GenBank/DDBJ databases">
        <title>Perkinsus chesapeaki whole genome sequence.</title>
        <authorList>
            <person name="Bogema D.R."/>
        </authorList>
    </citation>
    <scope>NUCLEOTIDE SEQUENCE [LARGE SCALE GENOMIC DNA]</scope>
    <source>
        <strain evidence="4">ATCC PRA-425</strain>
    </source>
</reference>
<dbReference type="CDD" id="cd22386">
    <property type="entry name" value="KH-I_KHDC4_rpt2"/>
    <property type="match status" value="1"/>
</dbReference>
<dbReference type="InterPro" id="IPR036612">
    <property type="entry name" value="KH_dom_type_1_sf"/>
</dbReference>
<dbReference type="SUPFAM" id="SSF47323">
    <property type="entry name" value="Anticodon-binding domain of a subclass of class I aminoacyl-tRNA synthetases"/>
    <property type="match status" value="1"/>
</dbReference>
<dbReference type="OrthoDB" id="5989967at2759"/>
<comment type="caution">
    <text evidence="4">The sequence shown here is derived from an EMBL/GenBank/DDBJ whole genome shotgun (WGS) entry which is preliminary data.</text>
</comment>
<evidence type="ECO:0000259" key="3">
    <source>
        <dbReference type="PROSITE" id="PS50102"/>
    </source>
</evidence>
<evidence type="ECO:0000313" key="5">
    <source>
        <dbReference type="Proteomes" id="UP000591131"/>
    </source>
</evidence>
<accession>A0A7J6MWM1</accession>
<keyword evidence="1" id="KW-0694">RNA-binding</keyword>
<dbReference type="InterPro" id="IPR000504">
    <property type="entry name" value="RRM_dom"/>
</dbReference>
<dbReference type="InterPro" id="IPR009080">
    <property type="entry name" value="tRNAsynth_Ia_anticodon-bd"/>
</dbReference>
<dbReference type="GO" id="GO:0005524">
    <property type="term" value="F:ATP binding"/>
    <property type="evidence" value="ECO:0007669"/>
    <property type="project" value="InterPro"/>
</dbReference>
<dbReference type="GO" id="GO:0004812">
    <property type="term" value="F:aminoacyl-tRNA ligase activity"/>
    <property type="evidence" value="ECO:0007669"/>
    <property type="project" value="InterPro"/>
</dbReference>
<dbReference type="PANTHER" id="PTHR15744">
    <property type="entry name" value="BLOM7"/>
    <property type="match status" value="1"/>
</dbReference>
<dbReference type="SUPFAM" id="SSF54791">
    <property type="entry name" value="Eukaryotic type KH-domain (KH-domain type I)"/>
    <property type="match status" value="1"/>
</dbReference>
<feature type="region of interest" description="Disordered" evidence="2">
    <location>
        <begin position="228"/>
        <end position="257"/>
    </location>
</feature>
<keyword evidence="5" id="KW-1185">Reference proteome</keyword>
<evidence type="ECO:0000256" key="1">
    <source>
        <dbReference type="PROSITE-ProRule" id="PRU00176"/>
    </source>
</evidence>
<feature type="domain" description="RRM" evidence="3">
    <location>
        <begin position="99"/>
        <end position="167"/>
    </location>
</feature>
<dbReference type="GO" id="GO:0005634">
    <property type="term" value="C:nucleus"/>
    <property type="evidence" value="ECO:0007669"/>
    <property type="project" value="InterPro"/>
</dbReference>
<sequence length="496" mass="55671">MQNQPVHYYSEDISDFNIADVEHVRVLLAKAAENAQGKDCSVGDTGGSCIDKDTPAGATTYGVHELSSHLMHFLNNVEEYPADENSISKLNVSPSPYCVLVYVTGMTFTYQLLEPDLRKVFGLYGEVEGVQICPGGESAIIRFYTWDDAATSIRVLNDKVLNGVKGRLCVEWFYPPGPQRQVCLSEDSALQTDFVVVAERSNPEAPSLPSASYCDSFGYHPRSRSFVTDEDVSGERGADRTISAVPQDDTGPRKSEGQTIRKYTCRFEIGIENDRDFHVARRIIGTKGVNMKRIVKMSDAKLRLRGRGSGFLEGNLRQESNEPLHLCISCVDPIGYRTATREVEVLLEGIYEEYRSYCKDYNLDFPEGLTVTMKEHPLLAQSSTSVDSVAGGQENQNGHHHQWEGSEGWHGGEFYPRGYFRARDGESAEFEWPANVPSIEEIEKLIDERNEARRMCNFKEADRIRDLLRANGIGLMDEPGGRGKGSEVTTWRFWRQ</sequence>
<dbReference type="SUPFAM" id="SSF54928">
    <property type="entry name" value="RNA-binding domain, RBD"/>
    <property type="match status" value="1"/>
</dbReference>
<gene>
    <name evidence="4" type="ORF">FOL47_006818</name>
</gene>
<dbReference type="InterPro" id="IPR055256">
    <property type="entry name" value="KH_1_KHDC4/BBP-like"/>
</dbReference>
<dbReference type="GO" id="GO:0003723">
    <property type="term" value="F:RNA binding"/>
    <property type="evidence" value="ECO:0007669"/>
    <property type="project" value="UniProtKB-UniRule"/>
</dbReference>
<dbReference type="Gene3D" id="3.30.70.330">
    <property type="match status" value="1"/>
</dbReference>
<dbReference type="PROSITE" id="PS50102">
    <property type="entry name" value="RRM"/>
    <property type="match status" value="1"/>
</dbReference>
<dbReference type="Proteomes" id="UP000591131">
    <property type="component" value="Unassembled WGS sequence"/>
</dbReference>
<dbReference type="Gene3D" id="3.30.1370.10">
    <property type="entry name" value="K Homology domain, type 1"/>
    <property type="match status" value="1"/>
</dbReference>
<dbReference type="GO" id="GO:0006418">
    <property type="term" value="P:tRNA aminoacylation for protein translation"/>
    <property type="evidence" value="ECO:0007669"/>
    <property type="project" value="InterPro"/>
</dbReference>
<dbReference type="PANTHER" id="PTHR15744:SF0">
    <property type="entry name" value="KH HOMOLOGY DOMAIN-CONTAINING PROTEIN 4"/>
    <property type="match status" value="1"/>
</dbReference>
<organism evidence="4 5">
    <name type="scientific">Perkinsus chesapeaki</name>
    <name type="common">Clam parasite</name>
    <name type="synonym">Perkinsus andrewsi</name>
    <dbReference type="NCBI Taxonomy" id="330153"/>
    <lineage>
        <taxon>Eukaryota</taxon>
        <taxon>Sar</taxon>
        <taxon>Alveolata</taxon>
        <taxon>Perkinsozoa</taxon>
        <taxon>Perkinsea</taxon>
        <taxon>Perkinsida</taxon>
        <taxon>Perkinsidae</taxon>
        <taxon>Perkinsus</taxon>
    </lineage>
</organism>
<protein>
    <recommendedName>
        <fullName evidence="3">RRM domain-containing protein</fullName>
    </recommendedName>
</protein>
<dbReference type="InterPro" id="IPR035979">
    <property type="entry name" value="RBD_domain_sf"/>
</dbReference>